<feature type="region of interest" description="Disordered" evidence="1">
    <location>
        <begin position="185"/>
        <end position="236"/>
    </location>
</feature>
<accession>A0AA39J2K3</accession>
<gene>
    <name evidence="2" type="ORF">EV421DRAFT_1909617</name>
</gene>
<protein>
    <submittedName>
        <fullName evidence="2">Uncharacterized protein</fullName>
    </submittedName>
</protein>
<sequence>MSDSRARARGHSATRGGHAHGHGGGGDGGDGTSHGGGTATDVAPQRMATHAENSSKHPGLVNAKGVRRTSEQIRADEAAAEAELAEHEAAVLKDHQGTVAAAAAFQAHLEAEDAHRRLTANCPDLASHHGRHLVGVLVTTTADGTWEVTSPAKASDSVSRSSTSMPEFYAAINAEEQAVCGQETTVSGDVDMPSVQEVTEVEGEGEDEGEYDDEASDEYHPEDNGETAGYNGAAGDDEAEVEISADIASKKKQKKKRVIKAPHGQLHAEIQAVSSASSSNVVGTLKRKQVLPVSGIIDEEDPKMVTWKRAKTADVGGLPTNWQSRVPPPQSLPAPGFQQNLRTTANPTGLQSANNENAAALKKVFTHKKTTLKADTTTAQWAPFVVPLPATPNTPVLDPTPALTPTLVPVPVQGSAQGNTISCKSGIARSTAQMGLVLEKAPVTAAPTLPSRGHTARGKLTMADLPFPSGQVTVYWKKWSNEFVPGIVTWAGCTVDPFGTNAHEKFEITVGTLFTNVFPELAHKHQEPAIIALAGQALAEWRSKIGKLALKAVKECWDEGSTPETIAETVGSYLPVPSFIYDQPKSNLLLEVYAEHLVTSLKCQWDFGQSVGAMALCASAVEHALMCWKTGTNALEAR</sequence>
<feature type="region of interest" description="Disordered" evidence="1">
    <location>
        <begin position="1"/>
        <end position="69"/>
    </location>
</feature>
<reference evidence="2" key="1">
    <citation type="submission" date="2023-06" db="EMBL/GenBank/DDBJ databases">
        <authorList>
            <consortium name="Lawrence Berkeley National Laboratory"/>
            <person name="Ahrendt S."/>
            <person name="Sahu N."/>
            <person name="Indic B."/>
            <person name="Wong-Bajracharya J."/>
            <person name="Merenyi Z."/>
            <person name="Ke H.-M."/>
            <person name="Monk M."/>
            <person name="Kocsube S."/>
            <person name="Drula E."/>
            <person name="Lipzen A."/>
            <person name="Balint B."/>
            <person name="Henrissat B."/>
            <person name="Andreopoulos B."/>
            <person name="Martin F.M."/>
            <person name="Harder C.B."/>
            <person name="Rigling D."/>
            <person name="Ford K.L."/>
            <person name="Foster G.D."/>
            <person name="Pangilinan J."/>
            <person name="Papanicolaou A."/>
            <person name="Barry K."/>
            <person name="LaButti K."/>
            <person name="Viragh M."/>
            <person name="Koriabine M."/>
            <person name="Yan M."/>
            <person name="Riley R."/>
            <person name="Champramary S."/>
            <person name="Plett K.L."/>
            <person name="Tsai I.J."/>
            <person name="Slot J."/>
            <person name="Sipos G."/>
            <person name="Plett J."/>
            <person name="Nagy L.G."/>
            <person name="Grigoriev I.V."/>
        </authorList>
    </citation>
    <scope>NUCLEOTIDE SEQUENCE</scope>
    <source>
        <strain evidence="2">FPL87.14</strain>
    </source>
</reference>
<dbReference type="Proteomes" id="UP001175226">
    <property type="component" value="Unassembled WGS sequence"/>
</dbReference>
<organism evidence="2 3">
    <name type="scientific">Armillaria borealis</name>
    <dbReference type="NCBI Taxonomy" id="47425"/>
    <lineage>
        <taxon>Eukaryota</taxon>
        <taxon>Fungi</taxon>
        <taxon>Dikarya</taxon>
        <taxon>Basidiomycota</taxon>
        <taxon>Agaricomycotina</taxon>
        <taxon>Agaricomycetes</taxon>
        <taxon>Agaricomycetidae</taxon>
        <taxon>Agaricales</taxon>
        <taxon>Marasmiineae</taxon>
        <taxon>Physalacriaceae</taxon>
        <taxon>Armillaria</taxon>
    </lineage>
</organism>
<evidence type="ECO:0000313" key="3">
    <source>
        <dbReference type="Proteomes" id="UP001175226"/>
    </source>
</evidence>
<name>A0AA39J2K3_9AGAR</name>
<evidence type="ECO:0000313" key="2">
    <source>
        <dbReference type="EMBL" id="KAK0434112.1"/>
    </source>
</evidence>
<feature type="compositionally biased region" description="Basic residues" evidence="1">
    <location>
        <begin position="7"/>
        <end position="21"/>
    </location>
</feature>
<dbReference type="EMBL" id="JAUEPT010000074">
    <property type="protein sequence ID" value="KAK0434112.1"/>
    <property type="molecule type" value="Genomic_DNA"/>
</dbReference>
<dbReference type="AlphaFoldDB" id="A0AA39J2K3"/>
<feature type="compositionally biased region" description="Gly residues" evidence="1">
    <location>
        <begin position="22"/>
        <end position="38"/>
    </location>
</feature>
<proteinExistence type="predicted"/>
<evidence type="ECO:0000256" key="1">
    <source>
        <dbReference type="SAM" id="MobiDB-lite"/>
    </source>
</evidence>
<feature type="compositionally biased region" description="Acidic residues" evidence="1">
    <location>
        <begin position="199"/>
        <end position="216"/>
    </location>
</feature>
<comment type="caution">
    <text evidence="2">The sequence shown here is derived from an EMBL/GenBank/DDBJ whole genome shotgun (WGS) entry which is preliminary data.</text>
</comment>
<keyword evidence="3" id="KW-1185">Reference proteome</keyword>